<dbReference type="GO" id="GO:0006412">
    <property type="term" value="P:translation"/>
    <property type="evidence" value="ECO:0007669"/>
    <property type="project" value="TreeGrafter"/>
</dbReference>
<dbReference type="InterPro" id="IPR027417">
    <property type="entry name" value="P-loop_NTPase"/>
</dbReference>
<evidence type="ECO:0000259" key="6">
    <source>
        <dbReference type="Pfam" id="PF01926"/>
    </source>
</evidence>
<feature type="domain" description="G" evidence="6">
    <location>
        <begin position="129"/>
        <end position="213"/>
    </location>
</feature>
<evidence type="ECO:0000313" key="7">
    <source>
        <dbReference type="EMBL" id="PKK91050.1"/>
    </source>
</evidence>
<dbReference type="InterPro" id="IPR019991">
    <property type="entry name" value="GTP-bd_ribosome_bgen"/>
</dbReference>
<dbReference type="Pfam" id="PF01926">
    <property type="entry name" value="MMR_HSR1"/>
    <property type="match status" value="1"/>
</dbReference>
<name>A0A2N1PRT3_9BACT</name>
<dbReference type="GO" id="GO:0005737">
    <property type="term" value="C:cytoplasm"/>
    <property type="evidence" value="ECO:0007669"/>
    <property type="project" value="UniProtKB-SubCell"/>
</dbReference>
<dbReference type="NCBIfam" id="TIGR03596">
    <property type="entry name" value="GTPase_YlqF"/>
    <property type="match status" value="1"/>
</dbReference>
<feature type="binding site" evidence="4">
    <location>
        <begin position="65"/>
        <end position="68"/>
    </location>
    <ligand>
        <name>GTP</name>
        <dbReference type="ChEBI" id="CHEBI:37565"/>
    </ligand>
</feature>
<dbReference type="PANTHER" id="PTHR45782">
    <property type="entry name" value="MITOCHONDRIAL RIBOSOME-ASSOCIATED GTPASE 1"/>
    <property type="match status" value="1"/>
</dbReference>
<comment type="similarity">
    <text evidence="3">Belongs to the TRAFAC class YlqF/YawG GTPase family. MTG1 subfamily.</text>
</comment>
<dbReference type="Gene3D" id="1.10.1580.10">
    <property type="match status" value="1"/>
</dbReference>
<comment type="function">
    <text evidence="3">Required for a late step of 50S ribosomal subunit assembly. Has GTPase activity.</text>
</comment>
<dbReference type="InterPro" id="IPR023179">
    <property type="entry name" value="GTP-bd_ortho_bundle_sf"/>
</dbReference>
<evidence type="ECO:0000256" key="2">
    <source>
        <dbReference type="ARBA" id="ARBA00023134"/>
    </source>
</evidence>
<sequence>MAEKTFNWFPGHMLKGKRIISENLSRVDALIELVDSRVPLASLNHDLYSSSNKSARAPRRILVLNKCDLAEKEKTTRWVELFRRYGVPAMGADSLSGASGINRLIRELQKIHEIKKDDARRGAITSTLHVMVVGLPNVGKSSLINRLSSHKGQEPGATPRKGKARTGASPGVTRGGQWLKVAKGLEILDTPGVLFPRMSSRAQGVKLALIAAITDRVLDEESVAEALLTYLASVRPEILTEKFGLQLPEGIVLGWEKDDTIRFGQNMLRELSIRLGKFHRGGDIDTLSGAIGLLSEFRKGGLGRITLESPEDFPTEMLQQLIVHG</sequence>
<feature type="binding site" evidence="4">
    <location>
        <position position="192"/>
    </location>
    <ligand>
        <name>GTP</name>
        <dbReference type="ChEBI" id="CHEBI:37565"/>
    </ligand>
</feature>
<evidence type="ECO:0000256" key="3">
    <source>
        <dbReference type="PIRNR" id="PIRNR006230"/>
    </source>
</evidence>
<organism evidence="7 8">
    <name type="scientific">Candidatus Wallbacteria bacterium HGW-Wallbacteria-1</name>
    <dbReference type="NCBI Taxonomy" id="2013854"/>
    <lineage>
        <taxon>Bacteria</taxon>
        <taxon>Candidatus Walliibacteriota</taxon>
    </lineage>
</organism>
<protein>
    <recommendedName>
        <fullName evidence="3">Ribosome biogenesis GTPase A</fullName>
    </recommendedName>
</protein>
<gene>
    <name evidence="7" type="primary">ylqF</name>
    <name evidence="7" type="ORF">CVV64_04585</name>
</gene>
<reference evidence="7 8" key="1">
    <citation type="journal article" date="2017" name="ISME J.">
        <title>Potential for microbial H2 and metal transformations associated with novel bacteria and archaea in deep terrestrial subsurface sediments.</title>
        <authorList>
            <person name="Hernsdorf A.W."/>
            <person name="Amano Y."/>
            <person name="Miyakawa K."/>
            <person name="Ise K."/>
            <person name="Suzuki Y."/>
            <person name="Anantharaman K."/>
            <person name="Probst A."/>
            <person name="Burstein D."/>
            <person name="Thomas B.C."/>
            <person name="Banfield J.F."/>
        </authorList>
    </citation>
    <scope>NUCLEOTIDE SEQUENCE [LARGE SCALE GENOMIC DNA]</scope>
    <source>
        <strain evidence="7">HGW-Wallbacteria-1</strain>
    </source>
</reference>
<evidence type="ECO:0000313" key="8">
    <source>
        <dbReference type="Proteomes" id="UP000233256"/>
    </source>
</evidence>
<dbReference type="AlphaFoldDB" id="A0A2N1PRT3"/>
<feature type="binding site" evidence="4">
    <location>
        <begin position="137"/>
        <end position="142"/>
    </location>
    <ligand>
        <name>GTP</name>
        <dbReference type="ChEBI" id="CHEBI:37565"/>
    </ligand>
</feature>
<dbReference type="EMBL" id="PGXC01000003">
    <property type="protein sequence ID" value="PKK91050.1"/>
    <property type="molecule type" value="Genomic_DNA"/>
</dbReference>
<evidence type="ECO:0000256" key="5">
    <source>
        <dbReference type="SAM" id="MobiDB-lite"/>
    </source>
</evidence>
<dbReference type="CDD" id="cd01856">
    <property type="entry name" value="YlqF"/>
    <property type="match status" value="1"/>
</dbReference>
<dbReference type="GO" id="GO:0005525">
    <property type="term" value="F:GTP binding"/>
    <property type="evidence" value="ECO:0007669"/>
    <property type="project" value="UniProtKB-KW"/>
</dbReference>
<dbReference type="PRINTS" id="PR00326">
    <property type="entry name" value="GTP1OBG"/>
</dbReference>
<dbReference type="Proteomes" id="UP000233256">
    <property type="component" value="Unassembled WGS sequence"/>
</dbReference>
<dbReference type="GO" id="GO:0003924">
    <property type="term" value="F:GTPase activity"/>
    <property type="evidence" value="ECO:0007669"/>
    <property type="project" value="TreeGrafter"/>
</dbReference>
<accession>A0A2N1PRT3</accession>
<evidence type="ECO:0000256" key="4">
    <source>
        <dbReference type="PIRSR" id="PIRSR006230-1"/>
    </source>
</evidence>
<feature type="region of interest" description="Disordered" evidence="5">
    <location>
        <begin position="148"/>
        <end position="175"/>
    </location>
</feature>
<comment type="subcellular location">
    <subcellularLocation>
        <location evidence="3">Cytoplasm</location>
    </subcellularLocation>
</comment>
<evidence type="ECO:0000256" key="1">
    <source>
        <dbReference type="ARBA" id="ARBA00022741"/>
    </source>
</evidence>
<dbReference type="Gene3D" id="3.40.50.300">
    <property type="entry name" value="P-loop containing nucleotide triphosphate hydrolases"/>
    <property type="match status" value="1"/>
</dbReference>
<proteinExistence type="inferred from homology"/>
<dbReference type="InterPro" id="IPR016478">
    <property type="entry name" value="GTPase_MTG1"/>
</dbReference>
<dbReference type="PIRSF" id="PIRSF006230">
    <property type="entry name" value="MG442"/>
    <property type="match status" value="1"/>
</dbReference>
<keyword evidence="1 3" id="KW-0547">Nucleotide-binding</keyword>
<keyword evidence="2 3" id="KW-0342">GTP-binding</keyword>
<keyword evidence="3" id="KW-0963">Cytoplasm</keyword>
<dbReference type="PANTHER" id="PTHR45782:SF4">
    <property type="entry name" value="MITOCHONDRIAL RIBOSOME-ASSOCIATED GTPASE 1"/>
    <property type="match status" value="1"/>
</dbReference>
<dbReference type="SUPFAM" id="SSF52540">
    <property type="entry name" value="P-loop containing nucleoside triphosphate hydrolases"/>
    <property type="match status" value="1"/>
</dbReference>
<comment type="caution">
    <text evidence="7">The sequence shown here is derived from an EMBL/GenBank/DDBJ whole genome shotgun (WGS) entry which is preliminary data.</text>
</comment>
<dbReference type="InterPro" id="IPR006073">
    <property type="entry name" value="GTP-bd"/>
</dbReference>